<feature type="compositionally biased region" description="Low complexity" evidence="1">
    <location>
        <begin position="156"/>
        <end position="180"/>
    </location>
</feature>
<protein>
    <submittedName>
        <fullName evidence="2">Uncharacterized protein</fullName>
    </submittedName>
</protein>
<dbReference type="AlphaFoldDB" id="A0AAD4QRB7"/>
<proteinExistence type="predicted"/>
<keyword evidence="3" id="KW-1185">Reference proteome</keyword>
<feature type="region of interest" description="Disordered" evidence="1">
    <location>
        <begin position="156"/>
        <end position="189"/>
    </location>
</feature>
<feature type="compositionally biased region" description="Basic and acidic residues" evidence="1">
    <location>
        <begin position="30"/>
        <end position="43"/>
    </location>
</feature>
<dbReference type="Proteomes" id="UP001201812">
    <property type="component" value="Unassembled WGS sequence"/>
</dbReference>
<evidence type="ECO:0000313" key="3">
    <source>
        <dbReference type="Proteomes" id="UP001201812"/>
    </source>
</evidence>
<feature type="region of interest" description="Disordered" evidence="1">
    <location>
        <begin position="109"/>
        <end position="132"/>
    </location>
</feature>
<reference evidence="2" key="1">
    <citation type="submission" date="2022-01" db="EMBL/GenBank/DDBJ databases">
        <title>Genome Sequence Resource for Two Populations of Ditylenchus destructor, the Migratory Endoparasitic Phytonematode.</title>
        <authorList>
            <person name="Zhang H."/>
            <person name="Lin R."/>
            <person name="Xie B."/>
        </authorList>
    </citation>
    <scope>NUCLEOTIDE SEQUENCE</scope>
    <source>
        <strain evidence="2">BazhouSP</strain>
    </source>
</reference>
<comment type="caution">
    <text evidence="2">The sequence shown here is derived from an EMBL/GenBank/DDBJ whole genome shotgun (WGS) entry which is preliminary data.</text>
</comment>
<organism evidence="2 3">
    <name type="scientific">Ditylenchus destructor</name>
    <dbReference type="NCBI Taxonomy" id="166010"/>
    <lineage>
        <taxon>Eukaryota</taxon>
        <taxon>Metazoa</taxon>
        <taxon>Ecdysozoa</taxon>
        <taxon>Nematoda</taxon>
        <taxon>Chromadorea</taxon>
        <taxon>Rhabditida</taxon>
        <taxon>Tylenchina</taxon>
        <taxon>Tylenchomorpha</taxon>
        <taxon>Sphaerularioidea</taxon>
        <taxon>Anguinidae</taxon>
        <taxon>Anguininae</taxon>
        <taxon>Ditylenchus</taxon>
    </lineage>
</organism>
<gene>
    <name evidence="2" type="ORF">DdX_21566</name>
</gene>
<sequence>MPKAMRYQAKGNEAVAADVLQQPAHAQPGADEREHQAHGEQRHIGHRQRRALLVDAVDARAISVGMARKNEKSVAAWRDRPSSMPPMMVEPLRLVPGIIAKHCTRPTLSASHGVMSSTCSTRTDPGGRFSAHRMMKPPMMKVLATTVGMNRCSAPGAAPWAGGAARRRSSGSSASTPGSPRRSRGLDGDLEDLAPVVAEAAEQGARKDQVARRRDGEKFGETFDDAHDGGLGQQKQYPRGLLSSAVIIARGLVSSGSASLFR</sequence>
<evidence type="ECO:0000256" key="1">
    <source>
        <dbReference type="SAM" id="MobiDB-lite"/>
    </source>
</evidence>
<feature type="compositionally biased region" description="Polar residues" evidence="1">
    <location>
        <begin position="109"/>
        <end position="123"/>
    </location>
</feature>
<name>A0AAD4QRB7_9BILA</name>
<dbReference type="EMBL" id="JAKKPZ010000849">
    <property type="protein sequence ID" value="KAI1691922.1"/>
    <property type="molecule type" value="Genomic_DNA"/>
</dbReference>
<accession>A0AAD4QRB7</accession>
<feature type="region of interest" description="Disordered" evidence="1">
    <location>
        <begin position="24"/>
        <end position="47"/>
    </location>
</feature>
<evidence type="ECO:0000313" key="2">
    <source>
        <dbReference type="EMBL" id="KAI1691922.1"/>
    </source>
</evidence>